<feature type="domain" description="DUF4283" evidence="1">
    <location>
        <begin position="37"/>
        <end position="110"/>
    </location>
</feature>
<dbReference type="Pfam" id="PF14111">
    <property type="entry name" value="DUF4283"/>
    <property type="match status" value="1"/>
</dbReference>
<gene>
    <name evidence="2" type="ORF">EZV62_010775</name>
</gene>
<evidence type="ECO:0000259" key="1">
    <source>
        <dbReference type="Pfam" id="PF14111"/>
    </source>
</evidence>
<dbReference type="Proteomes" id="UP000323000">
    <property type="component" value="Chromosome 4"/>
</dbReference>
<accession>A0A5C7I3G0</accession>
<evidence type="ECO:0000313" key="3">
    <source>
        <dbReference type="Proteomes" id="UP000323000"/>
    </source>
</evidence>
<dbReference type="InterPro" id="IPR036691">
    <property type="entry name" value="Endo/exonu/phosph_ase_sf"/>
</dbReference>
<organism evidence="2 3">
    <name type="scientific">Acer yangbiense</name>
    <dbReference type="NCBI Taxonomy" id="1000413"/>
    <lineage>
        <taxon>Eukaryota</taxon>
        <taxon>Viridiplantae</taxon>
        <taxon>Streptophyta</taxon>
        <taxon>Embryophyta</taxon>
        <taxon>Tracheophyta</taxon>
        <taxon>Spermatophyta</taxon>
        <taxon>Magnoliopsida</taxon>
        <taxon>eudicotyledons</taxon>
        <taxon>Gunneridae</taxon>
        <taxon>Pentapetalae</taxon>
        <taxon>rosids</taxon>
        <taxon>malvids</taxon>
        <taxon>Sapindales</taxon>
        <taxon>Sapindaceae</taxon>
        <taxon>Hippocastanoideae</taxon>
        <taxon>Acereae</taxon>
        <taxon>Acer</taxon>
    </lineage>
</organism>
<evidence type="ECO:0000313" key="2">
    <source>
        <dbReference type="EMBL" id="TXG63781.1"/>
    </source>
</evidence>
<comment type="caution">
    <text evidence="2">The sequence shown here is derived from an EMBL/GenBank/DDBJ whole genome shotgun (WGS) entry which is preliminary data.</text>
</comment>
<dbReference type="SUPFAM" id="SSF56219">
    <property type="entry name" value="DNase I-like"/>
    <property type="match status" value="1"/>
</dbReference>
<dbReference type="PANTHER" id="PTHR35218:SF9">
    <property type="entry name" value="ENDONUCLEASE_EXONUCLEASE_PHOSPHATASE DOMAIN-CONTAINING PROTEIN"/>
    <property type="match status" value="1"/>
</dbReference>
<dbReference type="PANTHER" id="PTHR35218">
    <property type="entry name" value="RNASE H DOMAIN-CONTAINING PROTEIN"/>
    <property type="match status" value="1"/>
</dbReference>
<protein>
    <recommendedName>
        <fullName evidence="1">DUF4283 domain-containing protein</fullName>
    </recommendedName>
</protein>
<dbReference type="InterPro" id="IPR025558">
    <property type="entry name" value="DUF4283"/>
</dbReference>
<keyword evidence="3" id="KW-1185">Reference proteome</keyword>
<proteinExistence type="predicted"/>
<sequence>MSALEIAKLYENLSLAKEDGAVLEMSEETSIDGVKDVDRCLVGKVLSYKKVNREAFKGLIEQIWSMFGHVEVESVRDNLFMFYFKNREDRNRVLQRGPWHFGNSLIVLEKSTREGNVSKLGFNRAEFWVQIHDIPIFCMNRRTAKWLVEQIGPPGAMIGLSWNIRGLGNPRAFVALRRLLNKYSPEFVFLSVSKVSGNKVSQLRDVLGYKGCFGVDCSSNSGGLILLWKDSFKRNASWALLRRLRDVDKLPWLCGGDFNELVSVKDKVGGSDKNFTGMTQFQQAVDECNLNDLGFSRPRLTWNNKREDHRPILLQCSPVNPFPNDKGRRFRFEPFWLKDEEYKAVISKAWGCKRAAVSSLFLTREALQLCGEAAGVEPQKLLENEVEGMLESEELYWRQRSRTEWLQAGDRNSSYFHKRATARKKKIFISSLVDEKGYPQVSNEGLTSIVSNFFTFLFNSSSPSAMDIMKAIEAITS</sequence>
<dbReference type="EMBL" id="VAHF01000004">
    <property type="protein sequence ID" value="TXG63781.1"/>
    <property type="molecule type" value="Genomic_DNA"/>
</dbReference>
<name>A0A5C7I3G0_9ROSI</name>
<dbReference type="Gene3D" id="3.60.10.10">
    <property type="entry name" value="Endonuclease/exonuclease/phosphatase"/>
    <property type="match status" value="1"/>
</dbReference>
<dbReference type="OrthoDB" id="1749390at2759"/>
<dbReference type="AlphaFoldDB" id="A0A5C7I3G0"/>
<reference evidence="3" key="1">
    <citation type="journal article" date="2019" name="Gigascience">
        <title>De novo genome assembly of the endangered Acer yangbiense, a plant species with extremely small populations endemic to Yunnan Province, China.</title>
        <authorList>
            <person name="Yang J."/>
            <person name="Wariss H.M."/>
            <person name="Tao L."/>
            <person name="Zhang R."/>
            <person name="Yun Q."/>
            <person name="Hollingsworth P."/>
            <person name="Dao Z."/>
            <person name="Luo G."/>
            <person name="Guo H."/>
            <person name="Ma Y."/>
            <person name="Sun W."/>
        </authorList>
    </citation>
    <scope>NUCLEOTIDE SEQUENCE [LARGE SCALE GENOMIC DNA]</scope>
    <source>
        <strain evidence="3">cv. Malutang</strain>
    </source>
</reference>